<sequence>MDKLTKILSFALVLLLLLTVAFPSSLVSAASGTSFTKTTYKTTDSLNLRSSNTTTSKKLTTIPKNTQISSSYRKGNWYKLSYQGKTGYVLGTYLKKVATGTSFAKTTYQTTAALSLRKSATTSSTRLLTIPTGKKISSSYKDGNWYKVTYSNKTGYVSGSYLKKVTASTTSKTTAYTTTERLNLRTAPSASGKLILTIPKTHVVQSLSTSGAWHKVTYNGSTGYVIGTYLKKGTSSPASSSTASVDYSGSKMYVLISSGSTVTLRSGPSSSSSQLARLGRGTPVVVSNSTHKTRGYVAVKTADGRSGYVESMYLTLFQPAPSNRPLIVLDPGHGGYDPGATRVGLTERDIVLAVARQVASLLEGKVDLQLTRYTNDYYPTLTDRSVMANSHATARFVSIHINASNATSASGAENYYYNGSTSIQLANAIQQRLVSYAGMRNRGVDFGNLAVIRGTNAPAVLTELGFLSNSTDRSKLTNAAYQARYAQAIAEGILATL</sequence>
<dbReference type="GO" id="GO:0009253">
    <property type="term" value="P:peptidoglycan catabolic process"/>
    <property type="evidence" value="ECO:0007669"/>
    <property type="project" value="InterPro"/>
</dbReference>
<keyword evidence="1 5" id="KW-0378">Hydrolase</keyword>
<dbReference type="GO" id="GO:0008745">
    <property type="term" value="F:N-acetylmuramoyl-L-alanine amidase activity"/>
    <property type="evidence" value="ECO:0007669"/>
    <property type="project" value="InterPro"/>
</dbReference>
<keyword evidence="2" id="KW-0961">Cell wall biogenesis/degradation</keyword>
<feature type="chain" id="PRO_5024793024" evidence="3">
    <location>
        <begin position="30"/>
        <end position="497"/>
    </location>
</feature>
<keyword evidence="6" id="KW-1185">Reference proteome</keyword>
<dbReference type="PROSITE" id="PS51781">
    <property type="entry name" value="SH3B"/>
    <property type="match status" value="4"/>
</dbReference>
<dbReference type="InterPro" id="IPR050695">
    <property type="entry name" value="N-acetylmuramoyl_amidase_3"/>
</dbReference>
<evidence type="ECO:0000256" key="3">
    <source>
        <dbReference type="SAM" id="SignalP"/>
    </source>
</evidence>
<name>A0A653I8P4_9BACL</name>
<dbReference type="SUPFAM" id="SSF50044">
    <property type="entry name" value="SH3-domain"/>
    <property type="match status" value="1"/>
</dbReference>
<dbReference type="Gene3D" id="2.30.30.40">
    <property type="entry name" value="SH3 Domains"/>
    <property type="match status" value="4"/>
</dbReference>
<dbReference type="GO" id="GO:0071555">
    <property type="term" value="P:cell wall organization"/>
    <property type="evidence" value="ECO:0007669"/>
    <property type="project" value="UniProtKB-KW"/>
</dbReference>
<reference evidence="5 6" key="1">
    <citation type="submission" date="2019-10" db="EMBL/GenBank/DDBJ databases">
        <authorList>
            <person name="Karimi E."/>
        </authorList>
    </citation>
    <scope>NUCLEOTIDE SEQUENCE [LARGE SCALE GENOMIC DNA]</scope>
    <source>
        <strain evidence="5">Exiguobacterium sp. 9Y</strain>
    </source>
</reference>
<dbReference type="InterPro" id="IPR003646">
    <property type="entry name" value="SH3-like_bac-type"/>
</dbReference>
<dbReference type="Proteomes" id="UP000439752">
    <property type="component" value="Unassembled WGS sequence"/>
</dbReference>
<dbReference type="EMBL" id="CABWKQ010000014">
    <property type="protein sequence ID" value="VWX35110.1"/>
    <property type="molecule type" value="Genomic_DNA"/>
</dbReference>
<evidence type="ECO:0000256" key="1">
    <source>
        <dbReference type="ARBA" id="ARBA00022801"/>
    </source>
</evidence>
<evidence type="ECO:0000313" key="5">
    <source>
        <dbReference type="EMBL" id="VWX35110.1"/>
    </source>
</evidence>
<dbReference type="Gene3D" id="3.40.630.40">
    <property type="entry name" value="Zn-dependent exopeptidases"/>
    <property type="match status" value="1"/>
</dbReference>
<dbReference type="InterPro" id="IPR002508">
    <property type="entry name" value="MurNAc-LAA_cat"/>
</dbReference>
<proteinExistence type="predicted"/>
<feature type="domain" description="SH3b" evidence="4">
    <location>
        <begin position="36"/>
        <end position="98"/>
    </location>
</feature>
<dbReference type="PANTHER" id="PTHR30404">
    <property type="entry name" value="N-ACETYLMURAMOYL-L-ALANINE AMIDASE"/>
    <property type="match status" value="1"/>
</dbReference>
<evidence type="ECO:0000313" key="6">
    <source>
        <dbReference type="Proteomes" id="UP000439752"/>
    </source>
</evidence>
<accession>A0A653I8P4</accession>
<dbReference type="CDD" id="cd02696">
    <property type="entry name" value="MurNAc-LAA"/>
    <property type="match status" value="1"/>
</dbReference>
<gene>
    <name evidence="5" type="ORF">EXIGUO9Y_210001</name>
</gene>
<feature type="domain" description="SH3b" evidence="4">
    <location>
        <begin position="251"/>
        <end position="318"/>
    </location>
</feature>
<dbReference type="InterPro" id="IPR036028">
    <property type="entry name" value="SH3-like_dom_sf"/>
</dbReference>
<dbReference type="SMART" id="SM00287">
    <property type="entry name" value="SH3b"/>
    <property type="match status" value="4"/>
</dbReference>
<feature type="domain" description="SH3b" evidence="4">
    <location>
        <begin position="104"/>
        <end position="166"/>
    </location>
</feature>
<dbReference type="Pfam" id="PF01520">
    <property type="entry name" value="Amidase_3"/>
    <property type="match status" value="1"/>
</dbReference>
<dbReference type="SUPFAM" id="SSF53187">
    <property type="entry name" value="Zn-dependent exopeptidases"/>
    <property type="match status" value="1"/>
</dbReference>
<evidence type="ECO:0000259" key="4">
    <source>
        <dbReference type="PROSITE" id="PS51781"/>
    </source>
</evidence>
<dbReference type="Pfam" id="PF08239">
    <property type="entry name" value="SH3_3"/>
    <property type="match status" value="4"/>
</dbReference>
<feature type="domain" description="SH3b" evidence="4">
    <location>
        <begin position="172"/>
        <end position="234"/>
    </location>
</feature>
<keyword evidence="3" id="KW-0732">Signal</keyword>
<dbReference type="SMART" id="SM00646">
    <property type="entry name" value="Ami_3"/>
    <property type="match status" value="1"/>
</dbReference>
<dbReference type="RefSeq" id="WP_159173067.1">
    <property type="nucleotide sequence ID" value="NZ_LR732311.1"/>
</dbReference>
<evidence type="ECO:0000256" key="2">
    <source>
        <dbReference type="ARBA" id="ARBA00023316"/>
    </source>
</evidence>
<organism evidence="5 6">
    <name type="scientific">Exiguobacterium oxidotolerans</name>
    <dbReference type="NCBI Taxonomy" id="223958"/>
    <lineage>
        <taxon>Bacteria</taxon>
        <taxon>Bacillati</taxon>
        <taxon>Bacillota</taxon>
        <taxon>Bacilli</taxon>
        <taxon>Bacillales</taxon>
        <taxon>Bacillales Family XII. Incertae Sedis</taxon>
        <taxon>Exiguobacterium</taxon>
    </lineage>
</organism>
<dbReference type="PANTHER" id="PTHR30404:SF0">
    <property type="entry name" value="N-ACETYLMURAMOYL-L-ALANINE AMIDASE AMIC"/>
    <property type="match status" value="1"/>
</dbReference>
<feature type="signal peptide" evidence="3">
    <location>
        <begin position="1"/>
        <end position="29"/>
    </location>
</feature>
<protein>
    <submittedName>
        <fullName evidence="5">Cell wall hydrolase</fullName>
    </submittedName>
</protein>
<dbReference type="GO" id="GO:0030288">
    <property type="term" value="C:outer membrane-bounded periplasmic space"/>
    <property type="evidence" value="ECO:0007669"/>
    <property type="project" value="TreeGrafter"/>
</dbReference>
<dbReference type="AlphaFoldDB" id="A0A653I8P4"/>